<organism evidence="6 7">
    <name type="scientific">Sulfurimonas sediminis</name>
    <dbReference type="NCBI Taxonomy" id="2590020"/>
    <lineage>
        <taxon>Bacteria</taxon>
        <taxon>Pseudomonadati</taxon>
        <taxon>Campylobacterota</taxon>
        <taxon>Epsilonproteobacteria</taxon>
        <taxon>Campylobacterales</taxon>
        <taxon>Sulfurimonadaceae</taxon>
        <taxon>Sulfurimonas</taxon>
    </lineage>
</organism>
<dbReference type="InterPro" id="IPR010583">
    <property type="entry name" value="MipA"/>
</dbReference>
<evidence type="ECO:0000313" key="6">
    <source>
        <dbReference type="EMBL" id="QOP43877.1"/>
    </source>
</evidence>
<reference evidence="6 7" key="1">
    <citation type="submission" date="2019-06" db="EMBL/GenBank/DDBJ databases">
        <title>Sulfurimonas gotlandica sp. nov., a chemoautotrophic and psychrotolerant epsilonproteobacterium isolated from a pelagic redoxcline, and an emended description of the genus Sulfurimonas.</title>
        <authorList>
            <person name="Wang S."/>
            <person name="Jiang L."/>
            <person name="Shao Z."/>
        </authorList>
    </citation>
    <scope>NUCLEOTIDE SEQUENCE [LARGE SCALE GENOMIC DNA]</scope>
    <source>
        <strain evidence="6 7">S2-6</strain>
    </source>
</reference>
<dbReference type="PANTHER" id="PTHR38776:SF1">
    <property type="entry name" value="MLTA-INTERACTING PROTEIN-RELATED"/>
    <property type="match status" value="1"/>
</dbReference>
<dbReference type="Proteomes" id="UP000593719">
    <property type="component" value="Chromosome"/>
</dbReference>
<dbReference type="PANTHER" id="PTHR38776">
    <property type="entry name" value="MLTA-INTERACTING PROTEIN-RELATED"/>
    <property type="match status" value="1"/>
</dbReference>
<evidence type="ECO:0000256" key="1">
    <source>
        <dbReference type="ARBA" id="ARBA00004442"/>
    </source>
</evidence>
<dbReference type="RefSeq" id="WP_193150064.1">
    <property type="nucleotide sequence ID" value="NZ_CP041235.1"/>
</dbReference>
<evidence type="ECO:0000313" key="7">
    <source>
        <dbReference type="Proteomes" id="UP000593719"/>
    </source>
</evidence>
<comment type="similarity">
    <text evidence="2">Belongs to the MipA/OmpV family.</text>
</comment>
<evidence type="ECO:0000256" key="4">
    <source>
        <dbReference type="ARBA" id="ARBA00023136"/>
    </source>
</evidence>
<comment type="subcellular location">
    <subcellularLocation>
        <location evidence="1">Cell outer membrane</location>
    </subcellularLocation>
</comment>
<name>A0A7M1B285_9BACT</name>
<evidence type="ECO:0000256" key="2">
    <source>
        <dbReference type="ARBA" id="ARBA00005722"/>
    </source>
</evidence>
<evidence type="ECO:0000256" key="5">
    <source>
        <dbReference type="ARBA" id="ARBA00023237"/>
    </source>
</evidence>
<keyword evidence="7" id="KW-1185">Reference proteome</keyword>
<keyword evidence="4" id="KW-0472">Membrane</keyword>
<dbReference type="EMBL" id="CP041235">
    <property type="protein sequence ID" value="QOP43877.1"/>
    <property type="molecule type" value="Genomic_DNA"/>
</dbReference>
<proteinExistence type="inferred from homology"/>
<sequence>MKYFIILVLLFLHLTAQQNKQEITIGAGPYFQSQPYKEASALVLPSPVIFFDNSVVYARWSRFGLYFLGDKKEEYSWGFSFTVQPRTLGYKASDSVSLQGMSDKDSTMEGGIAFSAGYKDSAYIEVMLLADILNKYNSWVGSVEIGDKYTAGRFIFYPSAVLLYQPRKFLDYYYGVKNSEATLQRPAYMPKGGFSFAVQTYIKYPLTKKLSALLNIRADRIPNSAYNSPLVNNKFIYSGLASVIYTFIY</sequence>
<keyword evidence="3" id="KW-0732">Signal</keyword>
<accession>A0A7M1B285</accession>
<dbReference type="GO" id="GO:0009279">
    <property type="term" value="C:cell outer membrane"/>
    <property type="evidence" value="ECO:0007669"/>
    <property type="project" value="UniProtKB-SubCell"/>
</dbReference>
<dbReference type="KEGG" id="ssei:FJR45_07910"/>
<keyword evidence="5" id="KW-0998">Cell outer membrane</keyword>
<protein>
    <submittedName>
        <fullName evidence="6">MipA/OmpV family protein</fullName>
    </submittedName>
</protein>
<dbReference type="AlphaFoldDB" id="A0A7M1B285"/>
<gene>
    <name evidence="6" type="ORF">FJR45_07910</name>
</gene>
<evidence type="ECO:0000256" key="3">
    <source>
        <dbReference type="ARBA" id="ARBA00022729"/>
    </source>
</evidence>
<dbReference type="Pfam" id="PF06629">
    <property type="entry name" value="MipA"/>
    <property type="match status" value="1"/>
</dbReference>